<gene>
    <name evidence="4" type="ORF">E5288_WYG003362</name>
</gene>
<proteinExistence type="inferred from homology"/>
<dbReference type="InterPro" id="IPR025946">
    <property type="entry name" value="CABIT_dom"/>
</dbReference>
<keyword evidence="5" id="KW-1185">Reference proteome</keyword>
<comment type="caution">
    <text evidence="4">The sequence shown here is derived from an EMBL/GenBank/DDBJ whole genome shotgun (WGS) entry which is preliminary data.</text>
</comment>
<dbReference type="GO" id="GO:0050852">
    <property type="term" value="P:T cell receptor signaling pathway"/>
    <property type="evidence" value="ECO:0007669"/>
    <property type="project" value="TreeGrafter"/>
</dbReference>
<dbReference type="Proteomes" id="UP000322234">
    <property type="component" value="Unassembled WGS sequence"/>
</dbReference>
<feature type="chain" id="PRO_5025683202" description="CABIT domain-containing protein" evidence="2">
    <location>
        <begin position="26"/>
        <end position="962"/>
    </location>
</feature>
<evidence type="ECO:0000256" key="1">
    <source>
        <dbReference type="ARBA" id="ARBA00006414"/>
    </source>
</evidence>
<accession>A0A6B0RIH8</accession>
<evidence type="ECO:0000259" key="3">
    <source>
        <dbReference type="Pfam" id="PF12736"/>
    </source>
</evidence>
<sequence>MFRPTVVVIWGRLILLELLVNQVFDRSKKTVLFWQRLEMQDQDAVVALKKHVLVQVSSPVKTAYINLQKLEKVDFEFNFQLNIFLATVFARVGVISFLTPSNSDIRTDKFVEGHFSICGHQSILALLTEYLMAPGSIYEMFGNECCLSTGEVIKITDLKIKKIMAEICEHVEGCVSPQSFELPMNFPGLFKIVADTTPYLTMEEITKANHIRPSRLNHPGFYHQKDIKLENLIIKKGERIMLNSVEEINGEIMVNCSVLRNHQNHSFTLPLSQEGEFYECEDEHIYTLKEIIQWKIPKNRTRTVILTGFSAKWDSTNPFPRGFYGAVILKPVYEIQAVMKFRKDIVRILPSLDVEVKDITDSYDANWFLQVLSTQDLYEMANKQFPIVAEVIEAPQGNQLPISILQPGKTIVIHKKCQASKILASEIRSNSSKRHFLIPTSYKGKFKRRPREFPTAYDLEIAKSEKEPLHVVATKAFHSPFEELSSVSVGDEFLVHHSQTTEVLCEGIKKVMDGLACEKILTNSREVALLPLCMDGGFIEVIHDKKLYQISELCSQFRLPFNVKVSVRDLFIEKDILAAIPGLQLEESITNSYLLISDFANPKKCWEIPVGRVNMTVQLVNNFSGDTGSFLVSTLVEEITEEQYYLIRRYEKSFLHPPPRPPKHPSVEKIELTPLSLAKQKTVNLPKSPKSVHVDRSKKLYSNQAGLDSKVPAGCQNDLADLEKEKRKTEATAVTDRFAEPPNSSRCAYESGISSCISINSGWGGISYYVVMMYFLAAIESEFLGSLPYEVELLSREEYRSNFCYSIEECRAAHPQIMDIANRFYKYLLSRKIVSTTSGIPQYDTDEDTAIFKMWAAHQAAIDVAKPMFSDVSFYSSETERDFTMDFLLATEFFEAALYRPYFESSAEFLVGFPHRLLTDQDRNVLMSNFSRREKALITVAKLTTKINKSTGMVMSYTIHEA</sequence>
<feature type="domain" description="CABIT" evidence="3">
    <location>
        <begin position="385"/>
        <end position="624"/>
    </location>
</feature>
<dbReference type="AlphaFoldDB" id="A0A6B0RIH8"/>
<feature type="domain" description="CABIT" evidence="3">
    <location>
        <begin position="135"/>
        <end position="368"/>
    </location>
</feature>
<organism evidence="4 5">
    <name type="scientific">Bos mutus</name>
    <name type="common">wild yak</name>
    <dbReference type="NCBI Taxonomy" id="72004"/>
    <lineage>
        <taxon>Eukaryota</taxon>
        <taxon>Metazoa</taxon>
        <taxon>Chordata</taxon>
        <taxon>Craniata</taxon>
        <taxon>Vertebrata</taxon>
        <taxon>Euteleostomi</taxon>
        <taxon>Mammalia</taxon>
        <taxon>Eutheria</taxon>
        <taxon>Laurasiatheria</taxon>
        <taxon>Artiodactyla</taxon>
        <taxon>Ruminantia</taxon>
        <taxon>Pecora</taxon>
        <taxon>Bovidae</taxon>
        <taxon>Bovinae</taxon>
        <taxon>Bos</taxon>
    </lineage>
</organism>
<dbReference type="Pfam" id="PF05612">
    <property type="entry name" value="Leg1"/>
    <property type="match status" value="1"/>
</dbReference>
<evidence type="ECO:0000313" key="4">
    <source>
        <dbReference type="EMBL" id="MXQ88731.1"/>
    </source>
</evidence>
<name>A0A6B0RIH8_9CETA</name>
<dbReference type="GO" id="GO:0005634">
    <property type="term" value="C:nucleus"/>
    <property type="evidence" value="ECO:0007669"/>
    <property type="project" value="TreeGrafter"/>
</dbReference>
<keyword evidence="2" id="KW-0732">Signal</keyword>
<protein>
    <recommendedName>
        <fullName evidence="3">CABIT domain-containing protein</fullName>
    </recommendedName>
</protein>
<reference evidence="4" key="1">
    <citation type="submission" date="2019-10" db="EMBL/GenBank/DDBJ databases">
        <title>The sequence and de novo assembly of the wild yak genome.</title>
        <authorList>
            <person name="Liu Y."/>
        </authorList>
    </citation>
    <scope>NUCLEOTIDE SEQUENCE [LARGE SCALE GENOMIC DNA]</scope>
    <source>
        <strain evidence="4">WY2019</strain>
    </source>
</reference>
<comment type="similarity">
    <text evidence="1">Belongs to the themis family.</text>
</comment>
<dbReference type="GO" id="GO:0005737">
    <property type="term" value="C:cytoplasm"/>
    <property type="evidence" value="ECO:0007669"/>
    <property type="project" value="TreeGrafter"/>
</dbReference>
<dbReference type="Pfam" id="PF12736">
    <property type="entry name" value="CABIT"/>
    <property type="match status" value="2"/>
</dbReference>
<dbReference type="EMBL" id="VBQZ03000048">
    <property type="protein sequence ID" value="MXQ88731.1"/>
    <property type="molecule type" value="Genomic_DNA"/>
</dbReference>
<evidence type="ECO:0000256" key="2">
    <source>
        <dbReference type="SAM" id="SignalP"/>
    </source>
</evidence>
<feature type="signal peptide" evidence="2">
    <location>
        <begin position="1"/>
        <end position="25"/>
    </location>
</feature>
<dbReference type="PANTHER" id="PTHR15215">
    <property type="entry name" value="CABIT DOMAIN-CONTAINING PROTEIN"/>
    <property type="match status" value="1"/>
</dbReference>
<dbReference type="InterPro" id="IPR039671">
    <property type="entry name" value="THEMIS"/>
</dbReference>
<dbReference type="PANTHER" id="PTHR15215:SF1">
    <property type="entry name" value="PROTEIN THEMIS"/>
    <property type="match status" value="1"/>
</dbReference>
<evidence type="ECO:0000313" key="5">
    <source>
        <dbReference type="Proteomes" id="UP000322234"/>
    </source>
</evidence>
<dbReference type="InterPro" id="IPR008499">
    <property type="entry name" value="Leg1"/>
</dbReference>